<evidence type="ECO:0000313" key="3">
    <source>
        <dbReference type="Proteomes" id="UP001231189"/>
    </source>
</evidence>
<dbReference type="Proteomes" id="UP001231189">
    <property type="component" value="Unassembled WGS sequence"/>
</dbReference>
<accession>A0AAD8TJ68</accession>
<name>A0AAD8TJ68_LOLMU</name>
<evidence type="ECO:0000313" key="2">
    <source>
        <dbReference type="EMBL" id="KAK1682687.1"/>
    </source>
</evidence>
<proteinExistence type="predicted"/>
<keyword evidence="3" id="KW-1185">Reference proteome</keyword>
<reference evidence="2" key="1">
    <citation type="submission" date="2023-07" db="EMBL/GenBank/DDBJ databases">
        <title>A chromosome-level genome assembly of Lolium multiflorum.</title>
        <authorList>
            <person name="Chen Y."/>
            <person name="Copetti D."/>
            <person name="Kolliker R."/>
            <person name="Studer B."/>
        </authorList>
    </citation>
    <scope>NUCLEOTIDE SEQUENCE</scope>
    <source>
        <strain evidence="2">02402/16</strain>
        <tissue evidence="2">Leaf</tissue>
    </source>
</reference>
<feature type="region of interest" description="Disordered" evidence="1">
    <location>
        <begin position="1"/>
        <end position="20"/>
    </location>
</feature>
<protein>
    <submittedName>
        <fullName evidence="2">Uncharacterized protein</fullName>
    </submittedName>
</protein>
<organism evidence="2 3">
    <name type="scientific">Lolium multiflorum</name>
    <name type="common">Italian ryegrass</name>
    <name type="synonym">Lolium perenne subsp. multiflorum</name>
    <dbReference type="NCBI Taxonomy" id="4521"/>
    <lineage>
        <taxon>Eukaryota</taxon>
        <taxon>Viridiplantae</taxon>
        <taxon>Streptophyta</taxon>
        <taxon>Embryophyta</taxon>
        <taxon>Tracheophyta</taxon>
        <taxon>Spermatophyta</taxon>
        <taxon>Magnoliopsida</taxon>
        <taxon>Liliopsida</taxon>
        <taxon>Poales</taxon>
        <taxon>Poaceae</taxon>
        <taxon>BOP clade</taxon>
        <taxon>Pooideae</taxon>
        <taxon>Poodae</taxon>
        <taxon>Poeae</taxon>
        <taxon>Poeae Chloroplast Group 2 (Poeae type)</taxon>
        <taxon>Loliodinae</taxon>
        <taxon>Loliinae</taxon>
        <taxon>Lolium</taxon>
    </lineage>
</organism>
<dbReference type="AlphaFoldDB" id="A0AAD8TJ68"/>
<feature type="compositionally biased region" description="Basic and acidic residues" evidence="1">
    <location>
        <begin position="86"/>
        <end position="119"/>
    </location>
</feature>
<feature type="region of interest" description="Disordered" evidence="1">
    <location>
        <begin position="46"/>
        <end position="200"/>
    </location>
</feature>
<feature type="compositionally biased region" description="Polar residues" evidence="1">
    <location>
        <begin position="163"/>
        <end position="172"/>
    </location>
</feature>
<dbReference type="EMBL" id="JAUUTY010000002">
    <property type="protein sequence ID" value="KAK1682687.1"/>
    <property type="molecule type" value="Genomic_DNA"/>
</dbReference>
<evidence type="ECO:0000256" key="1">
    <source>
        <dbReference type="SAM" id="MobiDB-lite"/>
    </source>
</evidence>
<comment type="caution">
    <text evidence="2">The sequence shown here is derived from an EMBL/GenBank/DDBJ whole genome shotgun (WGS) entry which is preliminary data.</text>
</comment>
<gene>
    <name evidence="2" type="ORF">QYE76_043535</name>
</gene>
<sequence>MSTVCKDNCAHSPDNSSNRVRAPAIAAVGIGLGALESIASARLRSIDEGGGPVLDSPTSGDPSRGGYKNCPDGAIISYEEEPSIARGEEEQLDKKMDVKDMELDMKTSHGRAREEREECAREEEEVQAGPSRPKATTPAPVLTRSTGAQASRAGGPHACANRMISSKPSTIARSPPGTTPVSWMARSRPVAGSRTGVRCD</sequence>